<name>A0ABQ9DPN8_9PASS</name>
<proteinExistence type="predicted"/>
<protein>
    <submittedName>
        <fullName evidence="2">Uncharacterized protein</fullName>
    </submittedName>
</protein>
<comment type="caution">
    <text evidence="2">The sequence shown here is derived from an EMBL/GenBank/DDBJ whole genome shotgun (WGS) entry which is preliminary data.</text>
</comment>
<feature type="region of interest" description="Disordered" evidence="1">
    <location>
        <begin position="1"/>
        <end position="78"/>
    </location>
</feature>
<accession>A0ABQ9DPN8</accession>
<organism evidence="2 3">
    <name type="scientific">Willisornis vidua</name>
    <name type="common">Xingu scale-backed antbird</name>
    <dbReference type="NCBI Taxonomy" id="1566151"/>
    <lineage>
        <taxon>Eukaryota</taxon>
        <taxon>Metazoa</taxon>
        <taxon>Chordata</taxon>
        <taxon>Craniata</taxon>
        <taxon>Vertebrata</taxon>
        <taxon>Euteleostomi</taxon>
        <taxon>Archelosauria</taxon>
        <taxon>Archosauria</taxon>
        <taxon>Dinosauria</taxon>
        <taxon>Saurischia</taxon>
        <taxon>Theropoda</taxon>
        <taxon>Coelurosauria</taxon>
        <taxon>Aves</taxon>
        <taxon>Neognathae</taxon>
        <taxon>Neoaves</taxon>
        <taxon>Telluraves</taxon>
        <taxon>Australaves</taxon>
        <taxon>Passeriformes</taxon>
        <taxon>Thamnophilidae</taxon>
        <taxon>Willisornis</taxon>
    </lineage>
</organism>
<dbReference type="EMBL" id="WHWB01032941">
    <property type="protein sequence ID" value="KAJ7422852.1"/>
    <property type="molecule type" value="Genomic_DNA"/>
</dbReference>
<reference evidence="2" key="1">
    <citation type="submission" date="2019-10" db="EMBL/GenBank/DDBJ databases">
        <authorList>
            <person name="Soares A.E.R."/>
            <person name="Aleixo A."/>
            <person name="Schneider P."/>
            <person name="Miyaki C.Y."/>
            <person name="Schneider M.P."/>
            <person name="Mello C."/>
            <person name="Vasconcelos A.T.R."/>
        </authorList>
    </citation>
    <scope>NUCLEOTIDE SEQUENCE</scope>
    <source>
        <tissue evidence="2">Muscle</tissue>
    </source>
</reference>
<dbReference type="Proteomes" id="UP001145742">
    <property type="component" value="Unassembled WGS sequence"/>
</dbReference>
<evidence type="ECO:0000256" key="1">
    <source>
        <dbReference type="SAM" id="MobiDB-lite"/>
    </source>
</evidence>
<feature type="compositionally biased region" description="Polar residues" evidence="1">
    <location>
        <begin position="58"/>
        <end position="74"/>
    </location>
</feature>
<keyword evidence="3" id="KW-1185">Reference proteome</keyword>
<evidence type="ECO:0000313" key="3">
    <source>
        <dbReference type="Proteomes" id="UP001145742"/>
    </source>
</evidence>
<sequence length="98" mass="10695">MSQKAAVTPFSGRCRGGVGGHDTVGNGEARVVMGPNAESQEKPQCKKKTSLLHRSSEEQPNSFSPTDNTHSSNLPPELCDVQPKMIKKEFVVVNYFFS</sequence>
<gene>
    <name evidence="2" type="ORF">WISP_36416</name>
</gene>
<evidence type="ECO:0000313" key="2">
    <source>
        <dbReference type="EMBL" id="KAJ7422852.1"/>
    </source>
</evidence>